<evidence type="ECO:0000256" key="1">
    <source>
        <dbReference type="SAM" id="Phobius"/>
    </source>
</evidence>
<organism evidence="2 3">
    <name type="scientific">Candidatus Woesebacteria bacterium GW2011_GWB1_38_5b</name>
    <dbReference type="NCBI Taxonomy" id="1618569"/>
    <lineage>
        <taxon>Bacteria</taxon>
        <taxon>Candidatus Woeseibacteriota</taxon>
    </lineage>
</organism>
<dbReference type="PROSITE" id="PS51257">
    <property type="entry name" value="PROKAR_LIPOPROTEIN"/>
    <property type="match status" value="1"/>
</dbReference>
<comment type="caution">
    <text evidence="2">The sequence shown here is derived from an EMBL/GenBank/DDBJ whole genome shotgun (WGS) entry which is preliminary data.</text>
</comment>
<accession>A0A0G0K2G5</accession>
<gene>
    <name evidence="2" type="ORF">US96_C0047G0004</name>
</gene>
<proteinExistence type="predicted"/>
<evidence type="ECO:0000313" key="3">
    <source>
        <dbReference type="Proteomes" id="UP000034181"/>
    </source>
</evidence>
<evidence type="ECO:0000313" key="2">
    <source>
        <dbReference type="EMBL" id="KKQ73913.1"/>
    </source>
</evidence>
<keyword evidence="1" id="KW-0472">Membrane</keyword>
<keyword evidence="1" id="KW-1133">Transmembrane helix</keyword>
<dbReference type="AlphaFoldDB" id="A0A0G0K2G5"/>
<keyword evidence="1" id="KW-0812">Transmembrane</keyword>
<feature type="transmembrane region" description="Helical" evidence="1">
    <location>
        <begin position="21"/>
        <end position="39"/>
    </location>
</feature>
<dbReference type="EMBL" id="LBUZ01000047">
    <property type="protein sequence ID" value="KKQ73913.1"/>
    <property type="molecule type" value="Genomic_DNA"/>
</dbReference>
<dbReference type="Proteomes" id="UP000034181">
    <property type="component" value="Unassembled WGS sequence"/>
</dbReference>
<feature type="transmembrane region" description="Helical" evidence="1">
    <location>
        <begin position="54"/>
        <end position="75"/>
    </location>
</feature>
<name>A0A0G0K2G5_9BACT</name>
<protein>
    <submittedName>
        <fullName evidence="2">Uncharacterized protein</fullName>
    </submittedName>
</protein>
<reference evidence="2 3" key="1">
    <citation type="journal article" date="2015" name="Nature">
        <title>rRNA introns, odd ribosomes, and small enigmatic genomes across a large radiation of phyla.</title>
        <authorList>
            <person name="Brown C.T."/>
            <person name="Hug L.A."/>
            <person name="Thomas B.C."/>
            <person name="Sharon I."/>
            <person name="Castelle C.J."/>
            <person name="Singh A."/>
            <person name="Wilkins M.J."/>
            <person name="Williams K.H."/>
            <person name="Banfield J.F."/>
        </authorList>
    </citation>
    <scope>NUCLEOTIDE SEQUENCE [LARGE SCALE GENOMIC DNA]</scope>
</reference>
<sequence>MKSSAQKKVATTQRFTEIQDIIDSVVILTGGQACMLIEVKPSNFALLSLEDQQVLLVSYAALLNSLSFPIQIIIINRKIDISFYLSLLENAEASAKNQMLSQRIKMYRDFVSDLITKNTVLDKKFYVAISFSFLEKGAEGVSAYKDKNEFAKNAKNLLLSKANSVTAGLNRLGLSSKIMENKELINLYYEIYNHDSHDAASAMMPYVKNK</sequence>